<dbReference type="PANTHER" id="PTHR27009">
    <property type="entry name" value="RUST RESISTANCE KINASE LR10-RELATED"/>
    <property type="match status" value="1"/>
</dbReference>
<organism evidence="9 10">
    <name type="scientific">Prunus persica</name>
    <name type="common">Peach</name>
    <name type="synonym">Amygdalus persica</name>
    <dbReference type="NCBI Taxonomy" id="3760"/>
    <lineage>
        <taxon>Eukaryota</taxon>
        <taxon>Viridiplantae</taxon>
        <taxon>Streptophyta</taxon>
        <taxon>Embryophyta</taxon>
        <taxon>Tracheophyta</taxon>
        <taxon>Spermatophyta</taxon>
        <taxon>Magnoliopsida</taxon>
        <taxon>eudicotyledons</taxon>
        <taxon>Gunneridae</taxon>
        <taxon>Pentapetalae</taxon>
        <taxon>rosids</taxon>
        <taxon>fabids</taxon>
        <taxon>Rosales</taxon>
        <taxon>Rosaceae</taxon>
        <taxon>Amygdaloideae</taxon>
        <taxon>Amygdaleae</taxon>
        <taxon>Prunus</taxon>
    </lineage>
</organism>
<dbReference type="AlphaFoldDB" id="A0A251NQ96"/>
<dbReference type="STRING" id="3760.A0A251NQ96"/>
<protein>
    <recommendedName>
        <fullName evidence="11">Serine-threonine/tyrosine-protein kinase catalytic domain-containing protein</fullName>
    </recommendedName>
</protein>
<proteinExistence type="predicted"/>
<evidence type="ECO:0000256" key="2">
    <source>
        <dbReference type="ARBA" id="ARBA00022527"/>
    </source>
</evidence>
<evidence type="ECO:0000313" key="9">
    <source>
        <dbReference type="EMBL" id="ONI01479.1"/>
    </source>
</evidence>
<evidence type="ECO:0000256" key="5">
    <source>
        <dbReference type="ARBA" id="ARBA00022989"/>
    </source>
</evidence>
<evidence type="ECO:0000256" key="3">
    <source>
        <dbReference type="ARBA" id="ARBA00022692"/>
    </source>
</evidence>
<gene>
    <name evidence="9" type="ORF">PRUPE_6G141900</name>
</gene>
<keyword evidence="4" id="KW-0732">Signal</keyword>
<name>A0A251NQ96_PRUPE</name>
<evidence type="ECO:0000256" key="8">
    <source>
        <dbReference type="SAM" id="MobiDB-lite"/>
    </source>
</evidence>
<evidence type="ECO:0000313" key="10">
    <source>
        <dbReference type="Proteomes" id="UP000006882"/>
    </source>
</evidence>
<dbReference type="InterPro" id="IPR045874">
    <property type="entry name" value="LRK10/LRL21-25-like"/>
</dbReference>
<feature type="region of interest" description="Disordered" evidence="8">
    <location>
        <begin position="36"/>
        <end position="63"/>
    </location>
</feature>
<reference evidence="9 10" key="1">
    <citation type="journal article" date="2013" name="Nat. Genet.">
        <title>The high-quality draft genome of peach (Prunus persica) identifies unique patterns of genetic diversity, domestication and genome evolution.</title>
        <authorList>
            <consortium name="International Peach Genome Initiative"/>
            <person name="Verde I."/>
            <person name="Abbott A.G."/>
            <person name="Scalabrin S."/>
            <person name="Jung S."/>
            <person name="Shu S."/>
            <person name="Marroni F."/>
            <person name="Zhebentyayeva T."/>
            <person name="Dettori M.T."/>
            <person name="Grimwood J."/>
            <person name="Cattonaro F."/>
            <person name="Zuccolo A."/>
            <person name="Rossini L."/>
            <person name="Jenkins J."/>
            <person name="Vendramin E."/>
            <person name="Meisel L.A."/>
            <person name="Decroocq V."/>
            <person name="Sosinski B."/>
            <person name="Prochnik S."/>
            <person name="Mitros T."/>
            <person name="Policriti A."/>
            <person name="Cipriani G."/>
            <person name="Dondini L."/>
            <person name="Ficklin S."/>
            <person name="Goodstein D.M."/>
            <person name="Xuan P."/>
            <person name="Del Fabbro C."/>
            <person name="Aramini V."/>
            <person name="Copetti D."/>
            <person name="Gonzalez S."/>
            <person name="Horner D.S."/>
            <person name="Falchi R."/>
            <person name="Lucas S."/>
            <person name="Mica E."/>
            <person name="Maldonado J."/>
            <person name="Lazzari B."/>
            <person name="Bielenberg D."/>
            <person name="Pirona R."/>
            <person name="Miculan M."/>
            <person name="Barakat A."/>
            <person name="Testolin R."/>
            <person name="Stella A."/>
            <person name="Tartarini S."/>
            <person name="Tonutti P."/>
            <person name="Arus P."/>
            <person name="Orellana A."/>
            <person name="Wells C."/>
            <person name="Main D."/>
            <person name="Vizzotto G."/>
            <person name="Silva H."/>
            <person name="Salamini F."/>
            <person name="Schmutz J."/>
            <person name="Morgante M."/>
            <person name="Rokhsar D.S."/>
        </authorList>
    </citation>
    <scope>NUCLEOTIDE SEQUENCE [LARGE SCALE GENOMIC DNA]</scope>
    <source>
        <strain evidence="10">cv. Nemared</strain>
    </source>
</reference>
<comment type="subcellular location">
    <subcellularLocation>
        <location evidence="1">Membrane</location>
        <topology evidence="1">Single-pass type I membrane protein</topology>
    </subcellularLocation>
</comment>
<evidence type="ECO:0000256" key="4">
    <source>
        <dbReference type="ARBA" id="ARBA00022729"/>
    </source>
</evidence>
<sequence length="100" mass="10986">MMMVALWCVQMRPSEHPSMNKVVEMLKGHIENLQMPRRPSLYPQQTPADEVGGDNTSPSASSGSKFEEISLVAMQIKCFNISHDVAVCKGNLAALLKGQL</sequence>
<keyword evidence="6" id="KW-0472">Membrane</keyword>
<keyword evidence="10" id="KW-1185">Reference proteome</keyword>
<evidence type="ECO:0000256" key="1">
    <source>
        <dbReference type="ARBA" id="ARBA00004479"/>
    </source>
</evidence>
<dbReference type="Proteomes" id="UP000006882">
    <property type="component" value="Chromosome G6"/>
</dbReference>
<evidence type="ECO:0000256" key="7">
    <source>
        <dbReference type="ARBA" id="ARBA00023180"/>
    </source>
</evidence>
<keyword evidence="2" id="KW-0418">Kinase</keyword>
<dbReference type="GO" id="GO:0016020">
    <property type="term" value="C:membrane"/>
    <property type="evidence" value="ECO:0007669"/>
    <property type="project" value="UniProtKB-SubCell"/>
</dbReference>
<keyword evidence="2" id="KW-0808">Transferase</keyword>
<dbReference type="Gramene" id="ONI01479">
    <property type="protein sequence ID" value="ONI01479"/>
    <property type="gene ID" value="PRUPE_6G141900"/>
</dbReference>
<keyword evidence="5" id="KW-1133">Transmembrane helix</keyword>
<keyword evidence="7" id="KW-0325">Glycoprotein</keyword>
<evidence type="ECO:0000256" key="6">
    <source>
        <dbReference type="ARBA" id="ARBA00023136"/>
    </source>
</evidence>
<feature type="compositionally biased region" description="Polar residues" evidence="8">
    <location>
        <begin position="54"/>
        <end position="63"/>
    </location>
</feature>
<dbReference type="GO" id="GO:0004674">
    <property type="term" value="F:protein serine/threonine kinase activity"/>
    <property type="evidence" value="ECO:0007669"/>
    <property type="project" value="UniProtKB-KW"/>
</dbReference>
<evidence type="ECO:0008006" key="11">
    <source>
        <dbReference type="Google" id="ProtNLM"/>
    </source>
</evidence>
<keyword evidence="3" id="KW-0812">Transmembrane</keyword>
<keyword evidence="2" id="KW-0723">Serine/threonine-protein kinase</keyword>
<accession>A0A251NQ96</accession>
<dbReference type="EMBL" id="CM007656">
    <property type="protein sequence ID" value="ONI01479.1"/>
    <property type="molecule type" value="Genomic_DNA"/>
</dbReference>